<keyword evidence="9" id="KW-1185">Reference proteome</keyword>
<keyword evidence="5" id="KW-0540">Nuclease</keyword>
<organism evidence="8 9">
    <name type="scientific">Cladosporium halotolerans</name>
    <dbReference type="NCBI Taxonomy" id="1052096"/>
    <lineage>
        <taxon>Eukaryota</taxon>
        <taxon>Fungi</taxon>
        <taxon>Dikarya</taxon>
        <taxon>Ascomycota</taxon>
        <taxon>Pezizomycotina</taxon>
        <taxon>Dothideomycetes</taxon>
        <taxon>Dothideomycetidae</taxon>
        <taxon>Cladosporiales</taxon>
        <taxon>Cladosporiaceae</taxon>
        <taxon>Cladosporium</taxon>
    </lineage>
</organism>
<evidence type="ECO:0000256" key="6">
    <source>
        <dbReference type="ARBA" id="ARBA00022839"/>
    </source>
</evidence>
<evidence type="ECO:0000256" key="2">
    <source>
        <dbReference type="ARBA" id="ARBA00009797"/>
    </source>
</evidence>
<dbReference type="GeneID" id="96006214"/>
<dbReference type="AlphaFoldDB" id="A0AB34KLL4"/>
<dbReference type="GO" id="GO:0051539">
    <property type="term" value="F:4 iron, 4 sulfur cluster binding"/>
    <property type="evidence" value="ECO:0007669"/>
    <property type="project" value="UniProtKB-KW"/>
</dbReference>
<keyword evidence="6" id="KW-0378">Hydrolase</keyword>
<dbReference type="Pfam" id="PF09810">
    <property type="entry name" value="Exo5"/>
    <property type="match status" value="1"/>
</dbReference>
<comment type="subunit">
    <text evidence="3">Monomer.</text>
</comment>
<keyword evidence="6" id="KW-0269">Exonuclease</keyword>
<evidence type="ECO:0008006" key="10">
    <source>
        <dbReference type="Google" id="ProtNLM"/>
    </source>
</evidence>
<reference evidence="8 9" key="1">
    <citation type="journal article" date="2020" name="Microbiol. Resour. Announc.">
        <title>Draft Genome Sequence of a Cladosporium Species Isolated from the Mesophotic Ascidian Didemnum maculosum.</title>
        <authorList>
            <person name="Gioti A."/>
            <person name="Siaperas R."/>
            <person name="Nikolaivits E."/>
            <person name="Le Goff G."/>
            <person name="Ouazzani J."/>
            <person name="Kotoulas G."/>
            <person name="Topakas E."/>
        </authorList>
    </citation>
    <scope>NUCLEOTIDE SEQUENCE [LARGE SCALE GENOMIC DNA]</scope>
    <source>
        <strain evidence="8 9">TM138-S3</strain>
    </source>
</reference>
<evidence type="ECO:0000256" key="5">
    <source>
        <dbReference type="ARBA" id="ARBA00022722"/>
    </source>
</evidence>
<dbReference type="PANTHER" id="PTHR14464:SF4">
    <property type="entry name" value="EXONUCLEASE V"/>
    <property type="match status" value="1"/>
</dbReference>
<dbReference type="EMBL" id="JAAQHG020000016">
    <property type="protein sequence ID" value="KAL1585972.1"/>
    <property type="molecule type" value="Genomic_DNA"/>
</dbReference>
<comment type="caution">
    <text evidence="8">The sequence shown here is derived from an EMBL/GenBank/DDBJ whole genome shotgun (WGS) entry which is preliminary data.</text>
</comment>
<feature type="compositionally biased region" description="Low complexity" evidence="7">
    <location>
        <begin position="33"/>
        <end position="44"/>
    </location>
</feature>
<dbReference type="PANTHER" id="PTHR14464">
    <property type="entry name" value="EXONUCLEASE V"/>
    <property type="match status" value="1"/>
</dbReference>
<sequence length="544" mass="60712">MADHQTPSAPIAAPSSDYGSEFDDDALTELFSQADQQPQPQPAALEHDPVVQDAPPALQHSVVLKRSLTQRDCGAECSLDLEIEARPDHNLEVEYSARNRAAFTSDPPSNLQPTSPKETPDDASTAPEQPGDDPRAPLERFRRRKPLSVTDLVSPAWCEQQYWYSLTRFGRVRKTKAMRQGSSVHKVLEEQVHREVRVDVQTREDMFGLRVWNVVQGLRTLRATGLTRELEVWGLLGGEVVNGIIDEVSAVCPDEDAEARMLEREEGAERAKGGESSTKGKPLEAGQKTLPGFFKDSQNARILEEHFNSVPSSGHEPSTPATFYITDIKTRQSKSLPPAGSQSKPVYMQLMLYRRLLSSLAANEVPAEQVFERYSLDPHATFSDTFIAEIGQLDFNFPDDVSDAAEREVRLESRQDSVDELLAHNSLASLWTLMVAEFARTIPHPTSNSQPSISRLLAAEYRSGGSGALIGRKPFVHDDAALDTYVEDEVRWWRGERATKGVDIEDAFKCRICEFAEGCSWREEKIEEAKRKARLRAGARKSQV</sequence>
<evidence type="ECO:0000313" key="9">
    <source>
        <dbReference type="Proteomes" id="UP000803884"/>
    </source>
</evidence>
<dbReference type="RefSeq" id="XP_069229077.1">
    <property type="nucleotide sequence ID" value="XM_069373376.1"/>
</dbReference>
<dbReference type="GO" id="GO:0036297">
    <property type="term" value="P:interstrand cross-link repair"/>
    <property type="evidence" value="ECO:0007669"/>
    <property type="project" value="TreeGrafter"/>
</dbReference>
<dbReference type="GO" id="GO:0005739">
    <property type="term" value="C:mitochondrion"/>
    <property type="evidence" value="ECO:0007669"/>
    <property type="project" value="TreeGrafter"/>
</dbReference>
<evidence type="ECO:0000256" key="7">
    <source>
        <dbReference type="SAM" id="MobiDB-lite"/>
    </source>
</evidence>
<proteinExistence type="inferred from homology"/>
<evidence type="ECO:0000256" key="3">
    <source>
        <dbReference type="ARBA" id="ARBA00011245"/>
    </source>
</evidence>
<comment type="similarity">
    <text evidence="2">Belongs to the EXO5 family.</text>
</comment>
<feature type="region of interest" description="Disordered" evidence="7">
    <location>
        <begin position="264"/>
        <end position="290"/>
    </location>
</feature>
<keyword evidence="4" id="KW-0408">Iron</keyword>
<dbReference type="GO" id="GO:0045145">
    <property type="term" value="F:single-stranded DNA 5'-3' DNA exonuclease activity"/>
    <property type="evidence" value="ECO:0007669"/>
    <property type="project" value="InterPro"/>
</dbReference>
<evidence type="ECO:0000313" key="8">
    <source>
        <dbReference type="EMBL" id="KAL1585972.1"/>
    </source>
</evidence>
<evidence type="ECO:0000256" key="1">
    <source>
        <dbReference type="ARBA" id="ARBA00001966"/>
    </source>
</evidence>
<evidence type="ECO:0000256" key="4">
    <source>
        <dbReference type="ARBA" id="ARBA00022485"/>
    </source>
</evidence>
<feature type="region of interest" description="Disordered" evidence="7">
    <location>
        <begin position="101"/>
        <end position="142"/>
    </location>
</feature>
<feature type="compositionally biased region" description="Polar residues" evidence="7">
    <location>
        <begin position="106"/>
        <end position="117"/>
    </location>
</feature>
<comment type="cofactor">
    <cofactor evidence="1">
        <name>[4Fe-4S] cluster</name>
        <dbReference type="ChEBI" id="CHEBI:49883"/>
    </cofactor>
</comment>
<protein>
    <recommendedName>
        <fullName evidence="10">Exonuclease V</fullName>
    </recommendedName>
</protein>
<dbReference type="GO" id="GO:0005634">
    <property type="term" value="C:nucleus"/>
    <property type="evidence" value="ECO:0007669"/>
    <property type="project" value="TreeGrafter"/>
</dbReference>
<dbReference type="InterPro" id="IPR019190">
    <property type="entry name" value="EXOV"/>
</dbReference>
<gene>
    <name evidence="8" type="ORF">WHR41_04770</name>
</gene>
<keyword evidence="4" id="KW-0479">Metal-binding</keyword>
<dbReference type="Proteomes" id="UP000803884">
    <property type="component" value="Unassembled WGS sequence"/>
</dbReference>
<accession>A0AB34KLL4</accession>
<feature type="region of interest" description="Disordered" evidence="7">
    <location>
        <begin position="1"/>
        <end position="57"/>
    </location>
</feature>
<name>A0AB34KLL4_9PEZI</name>
<keyword evidence="4" id="KW-0004">4Fe-4S</keyword>
<feature type="compositionally biased region" description="Basic and acidic residues" evidence="7">
    <location>
        <begin position="264"/>
        <end position="273"/>
    </location>
</feature>
<keyword evidence="4" id="KW-0411">Iron-sulfur</keyword>